<keyword evidence="9" id="KW-1185">Reference proteome</keyword>
<dbReference type="GO" id="GO:0000160">
    <property type="term" value="P:phosphorelay signal transduction system"/>
    <property type="evidence" value="ECO:0007669"/>
    <property type="project" value="InterPro"/>
</dbReference>
<dbReference type="PROSITE" id="PS51755">
    <property type="entry name" value="OMPR_PHOB"/>
    <property type="match status" value="1"/>
</dbReference>
<dbReference type="PANTHER" id="PTHR35807">
    <property type="entry name" value="TRANSCRIPTIONAL REGULATOR REDD-RELATED"/>
    <property type="match status" value="1"/>
</dbReference>
<feature type="DNA-binding region" description="OmpR/PhoB-type" evidence="5">
    <location>
        <begin position="4"/>
        <end position="104"/>
    </location>
</feature>
<dbReference type="InterPro" id="IPR011990">
    <property type="entry name" value="TPR-like_helical_dom_sf"/>
</dbReference>
<dbReference type="SUPFAM" id="SSF48452">
    <property type="entry name" value="TPR-like"/>
    <property type="match status" value="1"/>
</dbReference>
<dbReference type="Pfam" id="PF03704">
    <property type="entry name" value="BTAD"/>
    <property type="match status" value="1"/>
</dbReference>
<dbReference type="GO" id="GO:0006355">
    <property type="term" value="P:regulation of DNA-templated transcription"/>
    <property type="evidence" value="ECO:0007669"/>
    <property type="project" value="InterPro"/>
</dbReference>
<evidence type="ECO:0000256" key="3">
    <source>
        <dbReference type="ARBA" id="ARBA00023125"/>
    </source>
</evidence>
<dbReference type="SUPFAM" id="SSF46894">
    <property type="entry name" value="C-terminal effector domain of the bipartite response regulators"/>
    <property type="match status" value="1"/>
</dbReference>
<dbReference type="InterPro" id="IPR001867">
    <property type="entry name" value="OmpR/PhoB-type_DNA-bd"/>
</dbReference>
<proteinExistence type="inferred from homology"/>
<dbReference type="Proteomes" id="UP000325787">
    <property type="component" value="Chromosome"/>
</dbReference>
<comment type="similarity">
    <text evidence="1">Belongs to the AfsR/DnrI/RedD regulatory family.</text>
</comment>
<keyword evidence="4" id="KW-0804">Transcription</keyword>
<dbReference type="InterPro" id="IPR016032">
    <property type="entry name" value="Sig_transdc_resp-reg_C-effctor"/>
</dbReference>
<protein>
    <recommendedName>
        <fullName evidence="7">OmpR/PhoB-type domain-containing protein</fullName>
    </recommendedName>
</protein>
<evidence type="ECO:0000313" key="9">
    <source>
        <dbReference type="Proteomes" id="UP000325787"/>
    </source>
</evidence>
<name>A0A5Q0H1Q7_SACSY</name>
<dbReference type="Gene3D" id="1.10.10.10">
    <property type="entry name" value="Winged helix-like DNA-binding domain superfamily/Winged helix DNA-binding domain"/>
    <property type="match status" value="1"/>
</dbReference>
<evidence type="ECO:0000256" key="1">
    <source>
        <dbReference type="ARBA" id="ARBA00005820"/>
    </source>
</evidence>
<dbReference type="InterPro" id="IPR051677">
    <property type="entry name" value="AfsR-DnrI-RedD_regulator"/>
</dbReference>
<dbReference type="AlphaFoldDB" id="A0A5Q0H1Q7"/>
<dbReference type="SMART" id="SM01043">
    <property type="entry name" value="BTAD"/>
    <property type="match status" value="1"/>
</dbReference>
<feature type="region of interest" description="Disordered" evidence="6">
    <location>
        <begin position="422"/>
        <end position="444"/>
    </location>
</feature>
<evidence type="ECO:0000313" key="8">
    <source>
        <dbReference type="EMBL" id="QFZ19845.1"/>
    </source>
</evidence>
<dbReference type="InterPro" id="IPR036388">
    <property type="entry name" value="WH-like_DNA-bd_sf"/>
</dbReference>
<organism evidence="8 9">
    <name type="scientific">Saccharothrix syringae</name>
    <name type="common">Nocardiopsis syringae</name>
    <dbReference type="NCBI Taxonomy" id="103733"/>
    <lineage>
        <taxon>Bacteria</taxon>
        <taxon>Bacillati</taxon>
        <taxon>Actinomycetota</taxon>
        <taxon>Actinomycetes</taxon>
        <taxon>Pseudonocardiales</taxon>
        <taxon>Pseudonocardiaceae</taxon>
        <taxon>Saccharothrix</taxon>
    </lineage>
</organism>
<dbReference type="PANTHER" id="PTHR35807:SF1">
    <property type="entry name" value="TRANSCRIPTIONAL REGULATOR REDD"/>
    <property type="match status" value="1"/>
</dbReference>
<keyword evidence="3 5" id="KW-0238">DNA-binding</keyword>
<reference evidence="9" key="1">
    <citation type="journal article" date="2021" name="Curr. Microbiol.">
        <title>Complete genome of nocamycin-producing strain Saccharothrix syringae NRRL B-16468 reveals the biosynthetic potential for secondary metabolites.</title>
        <authorList>
            <person name="Mo X."/>
            <person name="Yang S."/>
        </authorList>
    </citation>
    <scope>NUCLEOTIDE SEQUENCE [LARGE SCALE GENOMIC DNA]</scope>
    <source>
        <strain evidence="9">ATCC 51364 / DSM 43886 / JCM 6844 / KCTC 9398 / NBRC 14523 / NRRL B-16468 / INA 2240</strain>
    </source>
</reference>
<feature type="domain" description="OmpR/PhoB-type" evidence="7">
    <location>
        <begin position="4"/>
        <end position="104"/>
    </location>
</feature>
<dbReference type="GO" id="GO:0003677">
    <property type="term" value="F:DNA binding"/>
    <property type="evidence" value="ECO:0007669"/>
    <property type="project" value="UniProtKB-UniRule"/>
</dbReference>
<evidence type="ECO:0000256" key="5">
    <source>
        <dbReference type="PROSITE-ProRule" id="PRU01091"/>
    </source>
</evidence>
<dbReference type="InterPro" id="IPR005158">
    <property type="entry name" value="BTAD"/>
</dbReference>
<keyword evidence="2" id="KW-0805">Transcription regulation</keyword>
<evidence type="ECO:0000259" key="7">
    <source>
        <dbReference type="PROSITE" id="PS51755"/>
    </source>
</evidence>
<dbReference type="EMBL" id="CP034550">
    <property type="protein sequence ID" value="QFZ19845.1"/>
    <property type="molecule type" value="Genomic_DNA"/>
</dbReference>
<evidence type="ECO:0000256" key="6">
    <source>
        <dbReference type="SAM" id="MobiDB-lite"/>
    </source>
</evidence>
<dbReference type="KEGG" id="ssyi:EKG83_22595"/>
<feature type="compositionally biased region" description="Basic and acidic residues" evidence="6">
    <location>
        <begin position="422"/>
        <end position="432"/>
    </location>
</feature>
<gene>
    <name evidence="8" type="ORF">EKG83_22595</name>
</gene>
<evidence type="ECO:0000256" key="4">
    <source>
        <dbReference type="ARBA" id="ARBA00023163"/>
    </source>
</evidence>
<dbReference type="Gene3D" id="1.25.40.10">
    <property type="entry name" value="Tetratricopeptide repeat domain"/>
    <property type="match status" value="1"/>
</dbReference>
<dbReference type="OrthoDB" id="3681930at2"/>
<sequence length="470" mass="52239">MAGKPLGKRGQPVEFHLWGPLVAHYGGEPLHLGTERERCLAAALLVARRQQVPRDSLPEWVWVDPPADPSEELHRYMGRLRRRLEPAGLGEALVSRDRRCRLEVPDEWVDLHRFDTLLAQAEHAADREAFALLAEALRLADGEPLAGLRSRRIDALRVELVERRLAAELRCAELGIRLGRHRDQVPRLVHLFRDRSHDATVTRLTMLALHHAGRRQEALDTYTAHRKHVVEIGGLEVDEQLVQLQRQLLTDDDGLRRGVAPAPVAVRPPPAGRAAQGLTVVLHPEDGDPAGLYPLTTTPHHDGIRVHEAGEHLVCAVAAHVPYAGVVTPWLDGIANRVTRPVHVGIAVDDEEEAGELARCDQAHQILHRHRHGRLVVLVSDGVYDAVRRRGDQVEIDAYGQVDEQTGAWYRVPGYSTPVTRDRREDLAAPERSRHRGIGGPNVSFVGNPRIGRQVIATVVDHGVAGDDEF</sequence>
<dbReference type="RefSeq" id="WP_084716189.1">
    <property type="nucleotide sequence ID" value="NZ_CP034550.1"/>
</dbReference>
<evidence type="ECO:0000256" key="2">
    <source>
        <dbReference type="ARBA" id="ARBA00023015"/>
    </source>
</evidence>
<accession>A0A5Q0H1Q7</accession>